<sequence length="255" mass="28731">MPLAPDPSRLVAYIDESGDPSPKPTSSRHFVMTAVVFDVHRTDEARDWLAKGRTALGRQPGQLLHFTNLKKPGQRDRVAHALAHQEWGTFISVVACKDHLVAGDHVDDDTNYLYTFRFLLERLSWYARRSGMPVSYTLAHKHRFKLAKLREYEAILRSTPEPRCKIAWQHVDPAGGSIDQPKREELLQIADLATSATAAAFTAGRDGKTHPEYLGQFASRLYRHGSGENALTSYGLKMHPWRETTKAAYPWVAAL</sequence>
<protein>
    <submittedName>
        <fullName evidence="1">DUF3800 domain-containing protein</fullName>
    </submittedName>
</protein>
<gene>
    <name evidence="1" type="ORF">L1785_18805</name>
</gene>
<evidence type="ECO:0000313" key="2">
    <source>
        <dbReference type="Proteomes" id="UP001165405"/>
    </source>
</evidence>
<comment type="caution">
    <text evidence="1">The sequence shown here is derived from an EMBL/GenBank/DDBJ whole genome shotgun (WGS) entry which is preliminary data.</text>
</comment>
<reference evidence="1" key="1">
    <citation type="submission" date="2022-01" db="EMBL/GenBank/DDBJ databases">
        <title>Antribacter sp. nov., isolated from Guizhou of China.</title>
        <authorList>
            <person name="Chengliang C."/>
            <person name="Ya Z."/>
        </authorList>
    </citation>
    <scope>NUCLEOTIDE SEQUENCE</scope>
    <source>
        <strain evidence="1">KLBMP 9083</strain>
    </source>
</reference>
<name>A0AA41U913_9MICO</name>
<dbReference type="EMBL" id="JAKGSG010000053">
    <property type="protein sequence ID" value="MCF4123030.1"/>
    <property type="molecule type" value="Genomic_DNA"/>
</dbReference>
<evidence type="ECO:0000313" key="1">
    <source>
        <dbReference type="EMBL" id="MCF4123030.1"/>
    </source>
</evidence>
<dbReference type="InterPro" id="IPR024524">
    <property type="entry name" value="DUF3800"/>
</dbReference>
<keyword evidence="2" id="KW-1185">Reference proteome</keyword>
<dbReference type="RefSeq" id="WP_236090835.1">
    <property type="nucleotide sequence ID" value="NZ_JAKGSG010000053.1"/>
</dbReference>
<dbReference type="Proteomes" id="UP001165405">
    <property type="component" value="Unassembled WGS sequence"/>
</dbReference>
<accession>A0AA41U913</accession>
<organism evidence="1 2">
    <name type="scientific">Antribacter soli</name>
    <dbReference type="NCBI Taxonomy" id="2910976"/>
    <lineage>
        <taxon>Bacteria</taxon>
        <taxon>Bacillati</taxon>
        <taxon>Actinomycetota</taxon>
        <taxon>Actinomycetes</taxon>
        <taxon>Micrococcales</taxon>
        <taxon>Promicromonosporaceae</taxon>
        <taxon>Antribacter</taxon>
    </lineage>
</organism>
<proteinExistence type="predicted"/>
<dbReference type="AlphaFoldDB" id="A0AA41U913"/>
<dbReference type="Pfam" id="PF12686">
    <property type="entry name" value="DUF3800"/>
    <property type="match status" value="1"/>
</dbReference>